<dbReference type="Proteomes" id="UP000619536">
    <property type="component" value="Unassembled WGS sequence"/>
</dbReference>
<dbReference type="EMBL" id="BMDH01000002">
    <property type="protein sequence ID" value="GGI14291.1"/>
    <property type="molecule type" value="Genomic_DNA"/>
</dbReference>
<reference evidence="1" key="2">
    <citation type="submission" date="2020-09" db="EMBL/GenBank/DDBJ databases">
        <authorList>
            <person name="Sun Q."/>
            <person name="Sedlacek I."/>
        </authorList>
    </citation>
    <scope>NUCLEOTIDE SEQUENCE</scope>
    <source>
        <strain evidence="1">CCM 8606</strain>
    </source>
</reference>
<reference evidence="1" key="1">
    <citation type="journal article" date="2014" name="Int. J. Syst. Evol. Microbiol.">
        <title>Complete genome sequence of Corynebacterium casei LMG S-19264T (=DSM 44701T), isolated from a smear-ripened cheese.</title>
        <authorList>
            <consortium name="US DOE Joint Genome Institute (JGI-PGF)"/>
            <person name="Walter F."/>
            <person name="Albersmeier A."/>
            <person name="Kalinowski J."/>
            <person name="Ruckert C."/>
        </authorList>
    </citation>
    <scope>NUCLEOTIDE SEQUENCE</scope>
    <source>
        <strain evidence="1">CCM 8606</strain>
    </source>
</reference>
<sequence>MSTVAQFKSAAAMVDAAAVGNRLVALWPLHDHVRIDNDVKYAEDLQVRITRQIAQILSGERVTMPDAEYVYEGADEIPGRPQSIVEALLAANDAYDAAAAFSEDADASHLAESAQIIEACQGQKQDTLVDVLHEVTQQVEHVSTLPFDERAAWVGAVVAQLCALLTASNDIGTDADRNIAVVMLAAIECAELAGVPAVFAKLDQWKALSAQAVRGDVDAVATQFAQIAQAEWQKHYDDVLWDPEEAKKQAKEEDERKSREALAAKFAHIQDDPNKEAVEL</sequence>
<evidence type="ECO:0000313" key="1">
    <source>
        <dbReference type="EMBL" id="GGI14291.1"/>
    </source>
</evidence>
<accession>A0A8J3AP80</accession>
<dbReference type="AlphaFoldDB" id="A0A8J3AP80"/>
<keyword evidence="2" id="KW-1185">Reference proteome</keyword>
<protein>
    <submittedName>
        <fullName evidence="1">Uncharacterized protein</fullName>
    </submittedName>
</protein>
<evidence type="ECO:0000313" key="2">
    <source>
        <dbReference type="Proteomes" id="UP000619536"/>
    </source>
</evidence>
<gene>
    <name evidence="1" type="ORF">GCM10007377_10200</name>
</gene>
<proteinExistence type="predicted"/>
<comment type="caution">
    <text evidence="1">The sequence shown here is derived from an EMBL/GenBank/DDBJ whole genome shotgun (WGS) entry which is preliminary data.</text>
</comment>
<name>A0A8J3AP80_9BIFI</name>
<organism evidence="1 2">
    <name type="scientific">Galliscardovia ingluviei</name>
    <dbReference type="NCBI Taxonomy" id="1769422"/>
    <lineage>
        <taxon>Bacteria</taxon>
        <taxon>Bacillati</taxon>
        <taxon>Actinomycetota</taxon>
        <taxon>Actinomycetes</taxon>
        <taxon>Bifidobacteriales</taxon>
        <taxon>Bifidobacteriaceae</taxon>
        <taxon>Galliscardovia</taxon>
    </lineage>
</organism>